<dbReference type="Proteomes" id="UP000269154">
    <property type="component" value="Unassembled WGS sequence"/>
</dbReference>
<proteinExistence type="predicted"/>
<dbReference type="EMBL" id="RCBY01000040">
    <property type="protein sequence ID" value="RQH46442.1"/>
    <property type="molecule type" value="Genomic_DNA"/>
</dbReference>
<keyword evidence="2" id="KW-1185">Reference proteome</keyword>
<protein>
    <submittedName>
        <fullName evidence="1">Uncharacterized protein</fullName>
    </submittedName>
</protein>
<accession>A0A3N6PRM1</accession>
<organism evidence="1 2">
    <name type="scientific">Okeania hirsuta</name>
    <dbReference type="NCBI Taxonomy" id="1458930"/>
    <lineage>
        <taxon>Bacteria</taxon>
        <taxon>Bacillati</taxon>
        <taxon>Cyanobacteriota</taxon>
        <taxon>Cyanophyceae</taxon>
        <taxon>Oscillatoriophycideae</taxon>
        <taxon>Oscillatoriales</taxon>
        <taxon>Microcoleaceae</taxon>
        <taxon>Okeania</taxon>
    </lineage>
</organism>
<dbReference type="OrthoDB" id="514667at2"/>
<evidence type="ECO:0000313" key="1">
    <source>
        <dbReference type="EMBL" id="RQH46442.1"/>
    </source>
</evidence>
<gene>
    <name evidence="1" type="ORF">D5R40_09660</name>
</gene>
<sequence length="86" mass="9930">MMGLLSLITIGLRNFCLTFQQGISYVRRLHQIPCSRCIFFTGDYRLKCTVHPYNALTETALNCSDYEPNNYLAKPILQQCKSNSQY</sequence>
<comment type="caution">
    <text evidence="1">The sequence shown here is derived from an EMBL/GenBank/DDBJ whole genome shotgun (WGS) entry which is preliminary data.</text>
</comment>
<evidence type="ECO:0000313" key="2">
    <source>
        <dbReference type="Proteomes" id="UP000269154"/>
    </source>
</evidence>
<name>A0A3N6PRM1_9CYAN</name>
<dbReference type="AlphaFoldDB" id="A0A3N6PRM1"/>
<reference evidence="1 2" key="1">
    <citation type="journal article" date="2018" name="ACS Chem. Biol.">
        <title>Ketoreductase domain dysfunction expands chemodiversity: malyngamide biosynthesis in the cyanobacterium Okeania hirsuta.</title>
        <authorList>
            <person name="Moss N.A."/>
            <person name="Leao T."/>
            <person name="Rankin M."/>
            <person name="McCullough T.M."/>
            <person name="Qu P."/>
            <person name="Korobeynikov A."/>
            <person name="Smith J.L."/>
            <person name="Gerwick L."/>
            <person name="Gerwick W.H."/>
        </authorList>
    </citation>
    <scope>NUCLEOTIDE SEQUENCE [LARGE SCALE GENOMIC DNA]</scope>
    <source>
        <strain evidence="1 2">PAB10Feb10-1</strain>
    </source>
</reference>